<dbReference type="Gene3D" id="1.10.3210.30">
    <property type="match status" value="1"/>
</dbReference>
<dbReference type="GO" id="GO:0003723">
    <property type="term" value="F:RNA binding"/>
    <property type="evidence" value="ECO:0007669"/>
    <property type="project" value="TreeGrafter"/>
</dbReference>
<reference evidence="13 14" key="1">
    <citation type="submission" date="2017-10" db="EMBL/GenBank/DDBJ databases">
        <title>Sequencing the genomes of 1000 actinobacteria strains.</title>
        <authorList>
            <person name="Klenk H.-P."/>
        </authorList>
    </citation>
    <scope>NUCLEOTIDE SEQUENCE [LARGE SCALE GENOMIC DNA]</scope>
    <source>
        <strain evidence="13 14">DSM 46092</strain>
    </source>
</reference>
<dbReference type="PANTHER" id="PTHR47963:SF9">
    <property type="entry name" value="CRISPR-ASSOCIATED ENDONUCLEASE_HELICASE CAS3"/>
    <property type="match status" value="1"/>
</dbReference>
<dbReference type="InterPro" id="IPR054712">
    <property type="entry name" value="Cas3-like_dom"/>
</dbReference>
<evidence type="ECO:0000256" key="3">
    <source>
        <dbReference type="ARBA" id="ARBA00022722"/>
    </source>
</evidence>
<evidence type="ECO:0000256" key="9">
    <source>
        <dbReference type="ARBA" id="ARBA00023118"/>
    </source>
</evidence>
<evidence type="ECO:0000256" key="7">
    <source>
        <dbReference type="ARBA" id="ARBA00022806"/>
    </source>
</evidence>
<dbReference type="Pfam" id="PF18019">
    <property type="entry name" value="Cas3_HD"/>
    <property type="match status" value="1"/>
</dbReference>
<protein>
    <submittedName>
        <fullName evidence="13">CRISPR-associated Cas3 family helicase</fullName>
    </submittedName>
</protein>
<evidence type="ECO:0000313" key="14">
    <source>
        <dbReference type="Proteomes" id="UP000243542"/>
    </source>
</evidence>
<evidence type="ECO:0000256" key="1">
    <source>
        <dbReference type="ARBA" id="ARBA00006847"/>
    </source>
</evidence>
<name>A0A2A9G094_9PSEU</name>
<dbReference type="InterPro" id="IPR006474">
    <property type="entry name" value="Helicase_Cas3_CRISPR-ass_core"/>
</dbReference>
<evidence type="ECO:0000256" key="8">
    <source>
        <dbReference type="ARBA" id="ARBA00022840"/>
    </source>
</evidence>
<dbReference type="GO" id="GO:0003724">
    <property type="term" value="F:RNA helicase activity"/>
    <property type="evidence" value="ECO:0007669"/>
    <property type="project" value="TreeGrafter"/>
</dbReference>
<feature type="domain" description="Helicase ATP-binding" evidence="11">
    <location>
        <begin position="292"/>
        <end position="491"/>
    </location>
</feature>
<keyword evidence="6" id="KW-0378">Hydrolase</keyword>
<feature type="domain" description="HD Cas3-type" evidence="12">
    <location>
        <begin position="20"/>
        <end position="226"/>
    </location>
</feature>
<dbReference type="PROSITE" id="PS51192">
    <property type="entry name" value="HELICASE_ATP_BIND_1"/>
    <property type="match status" value="1"/>
</dbReference>
<dbReference type="AlphaFoldDB" id="A0A2A9G094"/>
<proteinExistence type="inferred from homology"/>
<dbReference type="InterPro" id="IPR011545">
    <property type="entry name" value="DEAD/DEAH_box_helicase_dom"/>
</dbReference>
<evidence type="ECO:0000313" key="13">
    <source>
        <dbReference type="EMBL" id="PFG57147.1"/>
    </source>
</evidence>
<gene>
    <name evidence="13" type="ORF">ATK36_0711</name>
</gene>
<keyword evidence="5" id="KW-0547">Nucleotide-binding</keyword>
<dbReference type="CDD" id="cd17930">
    <property type="entry name" value="DEXHc_cas3"/>
    <property type="match status" value="1"/>
</dbReference>
<dbReference type="NCBIfam" id="TIGR01596">
    <property type="entry name" value="cas3_HD"/>
    <property type="match status" value="1"/>
</dbReference>
<dbReference type="GO" id="GO:0046872">
    <property type="term" value="F:metal ion binding"/>
    <property type="evidence" value="ECO:0007669"/>
    <property type="project" value="UniProtKB-KW"/>
</dbReference>
<organism evidence="13 14">
    <name type="scientific">Amycolatopsis sulphurea</name>
    <dbReference type="NCBI Taxonomy" id="76022"/>
    <lineage>
        <taxon>Bacteria</taxon>
        <taxon>Bacillati</taxon>
        <taxon>Actinomycetota</taxon>
        <taxon>Actinomycetes</taxon>
        <taxon>Pseudonocardiales</taxon>
        <taxon>Pseudonocardiaceae</taxon>
        <taxon>Amycolatopsis</taxon>
    </lineage>
</organism>
<dbReference type="Gene3D" id="3.40.50.300">
    <property type="entry name" value="P-loop containing nucleotide triphosphate hydrolases"/>
    <property type="match status" value="2"/>
</dbReference>
<dbReference type="Pfam" id="PF22590">
    <property type="entry name" value="Cas3-like_C_2"/>
    <property type="match status" value="1"/>
</dbReference>
<dbReference type="InterPro" id="IPR038257">
    <property type="entry name" value="CRISPR-assoc_Cas3_HD_sf"/>
</dbReference>
<dbReference type="InterPro" id="IPR027417">
    <property type="entry name" value="P-loop_NTPase"/>
</dbReference>
<dbReference type="NCBIfam" id="TIGR01587">
    <property type="entry name" value="cas3_core"/>
    <property type="match status" value="1"/>
</dbReference>
<keyword evidence="3" id="KW-0540">Nuclease</keyword>
<evidence type="ECO:0000256" key="6">
    <source>
        <dbReference type="ARBA" id="ARBA00022801"/>
    </source>
</evidence>
<keyword evidence="7" id="KW-0347">Helicase</keyword>
<accession>A0A2A9G094</accession>
<comment type="caution">
    <text evidence="13">The sequence shown here is derived from an EMBL/GenBank/DDBJ whole genome shotgun (WGS) entry which is preliminary data.</text>
</comment>
<comment type="similarity">
    <text evidence="2">In the central section; belongs to the CRISPR-associated helicase Cas3 family.</text>
</comment>
<evidence type="ECO:0000259" key="12">
    <source>
        <dbReference type="PROSITE" id="PS51643"/>
    </source>
</evidence>
<evidence type="ECO:0000256" key="2">
    <source>
        <dbReference type="ARBA" id="ARBA00009046"/>
    </source>
</evidence>
<dbReference type="Proteomes" id="UP000243542">
    <property type="component" value="Unassembled WGS sequence"/>
</dbReference>
<keyword evidence="8" id="KW-0067">ATP-binding</keyword>
<evidence type="ECO:0000256" key="10">
    <source>
        <dbReference type="SAM" id="MobiDB-lite"/>
    </source>
</evidence>
<dbReference type="GO" id="GO:0016787">
    <property type="term" value="F:hydrolase activity"/>
    <property type="evidence" value="ECO:0007669"/>
    <property type="project" value="UniProtKB-KW"/>
</dbReference>
<keyword evidence="9" id="KW-0051">Antiviral defense</keyword>
<dbReference type="PANTHER" id="PTHR47963">
    <property type="entry name" value="DEAD-BOX ATP-DEPENDENT RNA HELICASE 47, MITOCHONDRIAL"/>
    <property type="match status" value="1"/>
</dbReference>
<keyword evidence="14" id="KW-1185">Reference proteome</keyword>
<sequence length="791" mass="85961">MKAEHDHDPRVVEPWGKSAFPDSCHPLVCHAIDTFAVALRLGPKLLRGRLRTALEESFGPLENTQSWVAFFCGLHDLGKYSPAFQSLNLSLAKARIGPWGSGAVAFVAKPVGLTGRVDAPHGILTAFHLRNLLSEWGATEETAIDLAAVLGGHHGCFPSGQDVQQIRSERNSHGEQPWAAARTELVMRLAALCGLPDPRTLPWGEVRLSRPAAVGLAAVTTVSDWVASDKANFQAPPAEFDLEAYATEAHARAEKAVARLGLTPWVPPPDPGFRVLFGEDPRPVQKVVEEVVGALREPALIVVEAPTGEGKTKAVLQAGAKLVQRLDLAGIYIGLPTQASSMQTRTVVCEMLEHLGDETGVSLVHAGAREVLEELAKLSEIGIDEGDSAATARAWFTRKRSLLAVLGSGTIDQLLKAAFRGGHVFVRLAGLAGKVVVIDEVHAYDTYMSTLLQRVLVWLGALGVPVVLLSATLPAGRRHALVSAWQAGARGCRSEAIPVTPSTEGYPRVTVAGAHGAPREYGAGLTKLNRERLVHLKQVADDEVVDWLLGEAAKDRCVAVVHNMVYRAIDTFEKLERRIAELPEAERPLLLAINGSLPRAERLKVDNALRESFGAGVTRPRRAIVVGTQVLEQSLDLDFDGLLTDLAPIDALFQRLGRVHRHLRNVPRGDLVLAITGVTDTSAGPEFPRYLHSVYARSVLMRTWAAVKDLESIDSWPKMAELVDKVYEDRVPCPAGWESGWSSAAQRLEAARDNDQKAAEHACLPFPHRVSKLEELTERPGQARTRKGRRR</sequence>
<dbReference type="PROSITE" id="PS51643">
    <property type="entry name" value="HD_CAS3"/>
    <property type="match status" value="1"/>
</dbReference>
<dbReference type="InterPro" id="IPR050547">
    <property type="entry name" value="DEAD_box_RNA_helicases"/>
</dbReference>
<dbReference type="GO" id="GO:0051607">
    <property type="term" value="P:defense response to virus"/>
    <property type="evidence" value="ECO:0007669"/>
    <property type="project" value="UniProtKB-KW"/>
</dbReference>
<dbReference type="InterPro" id="IPR014001">
    <property type="entry name" value="Helicase_ATP-bd"/>
</dbReference>
<dbReference type="SUPFAM" id="SSF52540">
    <property type="entry name" value="P-loop containing nucleoside triphosphate hydrolases"/>
    <property type="match status" value="1"/>
</dbReference>
<evidence type="ECO:0000259" key="11">
    <source>
        <dbReference type="PROSITE" id="PS51192"/>
    </source>
</evidence>
<dbReference type="GO" id="GO:0005524">
    <property type="term" value="F:ATP binding"/>
    <property type="evidence" value="ECO:0007669"/>
    <property type="project" value="UniProtKB-KW"/>
</dbReference>
<dbReference type="EMBL" id="PDJK01000001">
    <property type="protein sequence ID" value="PFG57147.1"/>
    <property type="molecule type" value="Genomic_DNA"/>
</dbReference>
<evidence type="ECO:0000256" key="5">
    <source>
        <dbReference type="ARBA" id="ARBA00022741"/>
    </source>
</evidence>
<dbReference type="CDD" id="cd09641">
    <property type="entry name" value="Cas3''_I"/>
    <property type="match status" value="1"/>
</dbReference>
<evidence type="ECO:0000256" key="4">
    <source>
        <dbReference type="ARBA" id="ARBA00022723"/>
    </source>
</evidence>
<keyword evidence="4" id="KW-0479">Metal-binding</keyword>
<dbReference type="GO" id="GO:0004518">
    <property type="term" value="F:nuclease activity"/>
    <property type="evidence" value="ECO:0007669"/>
    <property type="project" value="UniProtKB-KW"/>
</dbReference>
<dbReference type="RefSeq" id="WP_098509781.1">
    <property type="nucleotide sequence ID" value="NZ_JBIAKZ010000010.1"/>
</dbReference>
<feature type="region of interest" description="Disordered" evidence="10">
    <location>
        <begin position="771"/>
        <end position="791"/>
    </location>
</feature>
<comment type="similarity">
    <text evidence="1">In the N-terminal section; belongs to the CRISPR-associated nuclease Cas3-HD family.</text>
</comment>
<dbReference type="Pfam" id="PF00270">
    <property type="entry name" value="DEAD"/>
    <property type="match status" value="1"/>
</dbReference>
<dbReference type="InterPro" id="IPR006483">
    <property type="entry name" value="CRISPR-assoc_Cas3_HD"/>
</dbReference>